<dbReference type="AlphaFoldDB" id="A0A937LCG3"/>
<evidence type="ECO:0000313" key="2">
    <source>
        <dbReference type="EMBL" id="MBL6811861.1"/>
    </source>
</evidence>
<evidence type="ECO:0000259" key="1">
    <source>
        <dbReference type="Pfam" id="PF01738"/>
    </source>
</evidence>
<dbReference type="PANTHER" id="PTHR22946:SF0">
    <property type="entry name" value="DIENELACTONE HYDROLASE DOMAIN-CONTAINING PROTEIN"/>
    <property type="match status" value="1"/>
</dbReference>
<protein>
    <submittedName>
        <fullName evidence="2">Dienelactone hydrolase family protein</fullName>
    </submittedName>
</protein>
<dbReference type="EMBL" id="JADHQC010000017">
    <property type="protein sequence ID" value="MBL6811861.1"/>
    <property type="molecule type" value="Genomic_DNA"/>
</dbReference>
<reference evidence="2" key="1">
    <citation type="submission" date="2020-10" db="EMBL/GenBank/DDBJ databases">
        <title>Microbiome of the Black Sea water column analyzed by genome centric metagenomics.</title>
        <authorList>
            <person name="Cabello-Yeves P.J."/>
            <person name="Callieri C."/>
            <person name="Picazo A."/>
            <person name="Mehrshad M."/>
            <person name="Haro-Moreno J.M."/>
            <person name="Roda-Garcia J."/>
            <person name="Dzembekova N."/>
            <person name="Slabakova V."/>
            <person name="Slabakova N."/>
            <person name="Moncheva S."/>
            <person name="Rodriguez-Valera F."/>
        </authorList>
    </citation>
    <scope>NUCLEOTIDE SEQUENCE</scope>
    <source>
        <strain evidence="2">BS307-5m-G49</strain>
    </source>
</reference>
<dbReference type="InterPro" id="IPR029058">
    <property type="entry name" value="AB_hydrolase_fold"/>
</dbReference>
<keyword evidence="2" id="KW-0378">Hydrolase</keyword>
<name>A0A937LCG3_9GAMM</name>
<sequence>MNTELVSYEVNSKTFEGLHVKPEAKNAPCVLIAHTWAGRDGFVKGIANKLAQDGYNAFAIDMYGDGKVGGSNEENQSMMQPLLDDRKNLSQIIVGAYEAAKKLDGIDTSNIAIMGYCFGGLVSLDLARSGVDLKGAVSFHGFLSGSEDLEDKEISAKLLVLHGHLDPMVGQDQIDSFSEEMNKKSVDWQLHSFGNAMHAFTNPDANDPSFGTVYSQDADQRSWKIFKDFLSEIFS</sequence>
<gene>
    <name evidence="2" type="ORF">ISQ63_03125</name>
</gene>
<dbReference type="SUPFAM" id="SSF53474">
    <property type="entry name" value="alpha/beta-Hydrolases"/>
    <property type="match status" value="1"/>
</dbReference>
<dbReference type="GO" id="GO:0016787">
    <property type="term" value="F:hydrolase activity"/>
    <property type="evidence" value="ECO:0007669"/>
    <property type="project" value="UniProtKB-KW"/>
</dbReference>
<organism evidence="2 3">
    <name type="scientific">SAR86 cluster bacterium</name>
    <dbReference type="NCBI Taxonomy" id="2030880"/>
    <lineage>
        <taxon>Bacteria</taxon>
        <taxon>Pseudomonadati</taxon>
        <taxon>Pseudomonadota</taxon>
        <taxon>Gammaproteobacteria</taxon>
        <taxon>SAR86 cluster</taxon>
    </lineage>
</organism>
<dbReference type="Gene3D" id="3.40.50.1820">
    <property type="entry name" value="alpha/beta hydrolase"/>
    <property type="match status" value="1"/>
</dbReference>
<dbReference type="InterPro" id="IPR002925">
    <property type="entry name" value="Dienelactn_hydro"/>
</dbReference>
<dbReference type="PANTHER" id="PTHR22946">
    <property type="entry name" value="DIENELACTONE HYDROLASE DOMAIN-CONTAINING PROTEIN-RELATED"/>
    <property type="match status" value="1"/>
</dbReference>
<dbReference type="Proteomes" id="UP000744438">
    <property type="component" value="Unassembled WGS sequence"/>
</dbReference>
<evidence type="ECO:0000313" key="3">
    <source>
        <dbReference type="Proteomes" id="UP000744438"/>
    </source>
</evidence>
<comment type="caution">
    <text evidence="2">The sequence shown here is derived from an EMBL/GenBank/DDBJ whole genome shotgun (WGS) entry which is preliminary data.</text>
</comment>
<feature type="domain" description="Dienelactone hydrolase" evidence="1">
    <location>
        <begin position="15"/>
        <end position="233"/>
    </location>
</feature>
<dbReference type="InterPro" id="IPR050261">
    <property type="entry name" value="FrsA_esterase"/>
</dbReference>
<accession>A0A937LCG3</accession>
<dbReference type="Pfam" id="PF01738">
    <property type="entry name" value="DLH"/>
    <property type="match status" value="1"/>
</dbReference>
<proteinExistence type="predicted"/>